<proteinExistence type="inferred from homology"/>
<evidence type="ECO:0000259" key="6">
    <source>
        <dbReference type="PROSITE" id="PS51900"/>
    </source>
</evidence>
<dbReference type="Gene3D" id="1.10.443.10">
    <property type="entry name" value="Intergrase catalytic core"/>
    <property type="match status" value="1"/>
</dbReference>
<dbReference type="InterPro" id="IPR050090">
    <property type="entry name" value="Tyrosine_recombinase_XerCD"/>
</dbReference>
<evidence type="ECO:0000259" key="5">
    <source>
        <dbReference type="PROSITE" id="PS51898"/>
    </source>
</evidence>
<dbReference type="InterPro" id="IPR011010">
    <property type="entry name" value="DNA_brk_join_enz"/>
</dbReference>
<dbReference type="AlphaFoldDB" id="A0AAC9PT67"/>
<dbReference type="PANTHER" id="PTHR30349:SF41">
    <property type="entry name" value="INTEGRASE_RECOMBINASE PROTEIN MJ0367-RELATED"/>
    <property type="match status" value="1"/>
</dbReference>
<sequence>MGEVARTTVGEDAGTTMGEVAEESVGGIAEDRAQQVLVEYERALADSPLAPQTRRAYRSRIAGFLAWLADHDGGRADPLTEPPARDAAVRAYRSRLKSARRSRPATINAVLTALDHFYDHLRIGPALIVREEQVAPQPRALHEDETRRLLAAVRSGGSLRDAAIVHTLLHTGVRVAELVALDVEDARLGARQARLVVTTRGVEAREIPLPDESRLVLREWVSIRRGWPGIERTAALFLNRRGGRLSTRSVDALVVRLGSVAGLEADSGQRITPYVLRQTFGHRLLASGADPDRVAELMGHRRSETARRYGAVRAARPPDDVPG</sequence>
<reference evidence="8" key="1">
    <citation type="submission" date="2016-06" db="EMBL/GenBank/DDBJ databases">
        <title>Complete genome sequence of Actinoalloteichus fjordicus DSM 46855 (=ADI127-17), type strain of the new species Actinoalloteichus fjordicus.</title>
        <authorList>
            <person name="Ruckert C."/>
            <person name="Nouioui I."/>
            <person name="Willmese J."/>
            <person name="van Wezel G."/>
            <person name="Klenk H.-P."/>
            <person name="Kalinowski J."/>
            <person name="Zotchev S.B."/>
        </authorList>
    </citation>
    <scope>NUCLEOTIDE SEQUENCE [LARGE SCALE GENOMIC DNA]</scope>
    <source>
        <strain evidence="8">ADI127-7</strain>
    </source>
</reference>
<evidence type="ECO:0000313" key="7">
    <source>
        <dbReference type="EMBL" id="APU15818.1"/>
    </source>
</evidence>
<dbReference type="InterPro" id="IPR013762">
    <property type="entry name" value="Integrase-like_cat_sf"/>
</dbReference>
<dbReference type="PROSITE" id="PS51900">
    <property type="entry name" value="CB"/>
    <property type="match status" value="1"/>
</dbReference>
<dbReference type="Gene3D" id="1.10.150.130">
    <property type="match status" value="1"/>
</dbReference>
<keyword evidence="2 4" id="KW-0238">DNA-binding</keyword>
<feature type="domain" description="Core-binding (CB)" evidence="6">
    <location>
        <begin position="31"/>
        <end position="122"/>
    </location>
</feature>
<comment type="similarity">
    <text evidence="1">Belongs to the 'phage' integrase family.</text>
</comment>
<evidence type="ECO:0000256" key="1">
    <source>
        <dbReference type="ARBA" id="ARBA00008857"/>
    </source>
</evidence>
<gene>
    <name evidence="7" type="ORF">UA74_18950</name>
</gene>
<accession>A0AAC9PT67</accession>
<dbReference type="PROSITE" id="PS51898">
    <property type="entry name" value="TYR_RECOMBINASE"/>
    <property type="match status" value="1"/>
</dbReference>
<keyword evidence="3" id="KW-0233">DNA recombination</keyword>
<dbReference type="InterPro" id="IPR010998">
    <property type="entry name" value="Integrase_recombinase_N"/>
</dbReference>
<evidence type="ECO:0000256" key="3">
    <source>
        <dbReference type="ARBA" id="ARBA00023172"/>
    </source>
</evidence>
<evidence type="ECO:0000313" key="8">
    <source>
        <dbReference type="Proteomes" id="UP000185511"/>
    </source>
</evidence>
<dbReference type="GO" id="GO:0015074">
    <property type="term" value="P:DNA integration"/>
    <property type="evidence" value="ECO:0007669"/>
    <property type="project" value="InterPro"/>
</dbReference>
<protein>
    <submittedName>
        <fullName evidence="7">Site-specific recombinase XerD</fullName>
    </submittedName>
</protein>
<dbReference type="Proteomes" id="UP000185511">
    <property type="component" value="Chromosome"/>
</dbReference>
<dbReference type="InterPro" id="IPR002104">
    <property type="entry name" value="Integrase_catalytic"/>
</dbReference>
<dbReference type="InterPro" id="IPR044068">
    <property type="entry name" value="CB"/>
</dbReference>
<dbReference type="SUPFAM" id="SSF56349">
    <property type="entry name" value="DNA breaking-rejoining enzymes"/>
    <property type="match status" value="1"/>
</dbReference>
<evidence type="ECO:0000256" key="4">
    <source>
        <dbReference type="PROSITE-ProRule" id="PRU01248"/>
    </source>
</evidence>
<evidence type="ECO:0000256" key="2">
    <source>
        <dbReference type="ARBA" id="ARBA00023125"/>
    </source>
</evidence>
<dbReference type="KEGG" id="acad:UA74_18950"/>
<name>A0AAC9PT67_9PSEU</name>
<dbReference type="Pfam" id="PF00589">
    <property type="entry name" value="Phage_integrase"/>
    <property type="match status" value="1"/>
</dbReference>
<dbReference type="EMBL" id="CP016076">
    <property type="protein sequence ID" value="APU15818.1"/>
    <property type="molecule type" value="Genomic_DNA"/>
</dbReference>
<organism evidence="7 8">
    <name type="scientific">Actinoalloteichus fjordicus</name>
    <dbReference type="NCBI Taxonomy" id="1612552"/>
    <lineage>
        <taxon>Bacteria</taxon>
        <taxon>Bacillati</taxon>
        <taxon>Actinomycetota</taxon>
        <taxon>Actinomycetes</taxon>
        <taxon>Pseudonocardiales</taxon>
        <taxon>Pseudonocardiaceae</taxon>
        <taxon>Actinoalloteichus</taxon>
    </lineage>
</organism>
<dbReference type="GO" id="GO:0003677">
    <property type="term" value="F:DNA binding"/>
    <property type="evidence" value="ECO:0007669"/>
    <property type="project" value="UniProtKB-UniRule"/>
</dbReference>
<dbReference type="GO" id="GO:0006310">
    <property type="term" value="P:DNA recombination"/>
    <property type="evidence" value="ECO:0007669"/>
    <property type="project" value="UniProtKB-KW"/>
</dbReference>
<keyword evidence="8" id="KW-1185">Reference proteome</keyword>
<feature type="domain" description="Tyr recombinase" evidence="5">
    <location>
        <begin position="136"/>
        <end position="322"/>
    </location>
</feature>
<dbReference type="PANTHER" id="PTHR30349">
    <property type="entry name" value="PHAGE INTEGRASE-RELATED"/>
    <property type="match status" value="1"/>
</dbReference>